<evidence type="ECO:0000313" key="2">
    <source>
        <dbReference type="Proteomes" id="UP000214646"/>
    </source>
</evidence>
<dbReference type="AlphaFoldDB" id="A0A225DLE4"/>
<proteinExistence type="predicted"/>
<organism evidence="1 2">
    <name type="scientific">Fimbriiglobus ruber</name>
    <dbReference type="NCBI Taxonomy" id="1908690"/>
    <lineage>
        <taxon>Bacteria</taxon>
        <taxon>Pseudomonadati</taxon>
        <taxon>Planctomycetota</taxon>
        <taxon>Planctomycetia</taxon>
        <taxon>Gemmatales</taxon>
        <taxon>Gemmataceae</taxon>
        <taxon>Fimbriiglobus</taxon>
    </lineage>
</organism>
<keyword evidence="2" id="KW-1185">Reference proteome</keyword>
<gene>
    <name evidence="1" type="ORF">FRUB_07426</name>
</gene>
<dbReference type="Proteomes" id="UP000214646">
    <property type="component" value="Unassembled WGS sequence"/>
</dbReference>
<evidence type="ECO:0000313" key="1">
    <source>
        <dbReference type="EMBL" id="OWK38306.1"/>
    </source>
</evidence>
<accession>A0A225DLE4</accession>
<protein>
    <submittedName>
        <fullName evidence="1">Uncharacterized protein</fullName>
    </submittedName>
</protein>
<name>A0A225DLE4_9BACT</name>
<sequence length="81" mass="8999">MLDRLIATLSECLTPESARRVLALKADPILQARVADLADRHTRGVLTPEERAEYGQYVSYSTFVAVLKSKARQRLANPASE</sequence>
<reference evidence="2" key="1">
    <citation type="submission" date="2017-06" db="EMBL/GenBank/DDBJ databases">
        <title>Genome analysis of Fimbriiglobus ruber SP5, the first member of the order Planctomycetales with confirmed chitinolytic capability.</title>
        <authorList>
            <person name="Ravin N.V."/>
            <person name="Rakitin A.L."/>
            <person name="Ivanova A.A."/>
            <person name="Beletsky A.V."/>
            <person name="Kulichevskaya I.S."/>
            <person name="Mardanov A.V."/>
            <person name="Dedysh S.N."/>
        </authorList>
    </citation>
    <scope>NUCLEOTIDE SEQUENCE [LARGE SCALE GENOMIC DNA]</scope>
    <source>
        <strain evidence="2">SP5</strain>
    </source>
</reference>
<dbReference type="EMBL" id="NIDE01000014">
    <property type="protein sequence ID" value="OWK38306.1"/>
    <property type="molecule type" value="Genomic_DNA"/>
</dbReference>
<comment type="caution">
    <text evidence="1">The sequence shown here is derived from an EMBL/GenBank/DDBJ whole genome shotgun (WGS) entry which is preliminary data.</text>
</comment>